<sequence>MDWDHIRVFLAVARSGQILEAARQLKVNHTTVGRQLSALEASLKTRLLERRTNGCVITPAGEVLLRAAERVESEILQAGTQISGAGEGLTGTVRVGAPDGLGNYFLSRELGVLAMEHPGLTIQLVPLPRTFSLPRREADIAVTLDRPKQGRLMVKKLTDYTLSVYAARDYLARSGPIVSRDDLAGHLFVTHVEDFVYSRALDYAAELGRLMHRHYECGSVVAQMEAVRAGHGIGILHDYAASQFPELQRLLPDVRFTRTYWLMSHPDTHHMRRVSEVYGFIAKAVAGAKTTFIRQPLD</sequence>
<proteinExistence type="predicted"/>
<gene>
    <name evidence="1" type="ORF">JHL16_31160</name>
</gene>
<evidence type="ECO:0000313" key="2">
    <source>
        <dbReference type="Proteomes" id="UP000616151"/>
    </source>
</evidence>
<organism evidence="1 2">
    <name type="scientific">Taklimakanibacter albus</name>
    <dbReference type="NCBI Taxonomy" id="2800327"/>
    <lineage>
        <taxon>Bacteria</taxon>
        <taxon>Pseudomonadati</taxon>
        <taxon>Pseudomonadota</taxon>
        <taxon>Alphaproteobacteria</taxon>
        <taxon>Hyphomicrobiales</taxon>
        <taxon>Aestuariivirgaceae</taxon>
        <taxon>Taklimakanibacter</taxon>
    </lineage>
</organism>
<name>A0ACC5RDT9_9HYPH</name>
<reference evidence="1" key="1">
    <citation type="submission" date="2021-01" db="EMBL/GenBank/DDBJ databases">
        <authorList>
            <person name="Sun Q."/>
        </authorList>
    </citation>
    <scope>NUCLEOTIDE SEQUENCE</scope>
    <source>
        <strain evidence="1">YIM B02566</strain>
    </source>
</reference>
<keyword evidence="2" id="KW-1185">Reference proteome</keyword>
<protein>
    <submittedName>
        <fullName evidence="1">LysR family transcriptional regulator</fullName>
    </submittedName>
</protein>
<dbReference type="EMBL" id="JAENHL010000008">
    <property type="protein sequence ID" value="MBK1870866.1"/>
    <property type="molecule type" value="Genomic_DNA"/>
</dbReference>
<accession>A0ACC5RDT9</accession>
<dbReference type="Proteomes" id="UP000616151">
    <property type="component" value="Unassembled WGS sequence"/>
</dbReference>
<evidence type="ECO:0000313" key="1">
    <source>
        <dbReference type="EMBL" id="MBK1870866.1"/>
    </source>
</evidence>
<comment type="caution">
    <text evidence="1">The sequence shown here is derived from an EMBL/GenBank/DDBJ whole genome shotgun (WGS) entry which is preliminary data.</text>
</comment>